<dbReference type="PANTHER" id="PTHR45651">
    <property type="entry name" value="CYCLIC NUCLEOTIDE-GATED ION CHANNEL 15-RELATED-RELATED"/>
    <property type="match status" value="1"/>
</dbReference>
<evidence type="ECO:0000256" key="3">
    <source>
        <dbReference type="SAM" id="MobiDB-lite"/>
    </source>
</evidence>
<dbReference type="PANTHER" id="PTHR45651:SF50">
    <property type="entry name" value="CYCLIC NUCLEOTIDE-GATED ION CHANNEL 2"/>
    <property type="match status" value="1"/>
</dbReference>
<evidence type="ECO:0000256" key="1">
    <source>
        <dbReference type="ARBA" id="ARBA00023286"/>
    </source>
</evidence>
<dbReference type="PROSITE" id="PS50042">
    <property type="entry name" value="CNMP_BINDING_3"/>
    <property type="match status" value="1"/>
</dbReference>
<keyword evidence="1" id="KW-1071">Ligand-gated ion channel</keyword>
<dbReference type="Proteomes" id="UP000636709">
    <property type="component" value="Unassembled WGS sequence"/>
</dbReference>
<dbReference type="InterPro" id="IPR018490">
    <property type="entry name" value="cNMP-bd_dom_sf"/>
</dbReference>
<evidence type="ECO:0000256" key="2">
    <source>
        <dbReference type="ARBA" id="ARBA00023303"/>
    </source>
</evidence>
<gene>
    <name evidence="5" type="ORF">HU200_029544</name>
</gene>
<name>A0A835BPT3_9POAL</name>
<comment type="caution">
    <text evidence="5">The sequence shown here is derived from an EMBL/GenBank/DDBJ whole genome shotgun (WGS) entry which is preliminary data.</text>
</comment>
<evidence type="ECO:0000259" key="4">
    <source>
        <dbReference type="PROSITE" id="PS50042"/>
    </source>
</evidence>
<feature type="compositionally biased region" description="Low complexity" evidence="3">
    <location>
        <begin position="125"/>
        <end position="148"/>
    </location>
</feature>
<dbReference type="Gene3D" id="2.60.120.10">
    <property type="entry name" value="Jelly Rolls"/>
    <property type="match status" value="1"/>
</dbReference>
<keyword evidence="1" id="KW-0813">Transport</keyword>
<dbReference type="AlphaFoldDB" id="A0A835BPT3"/>
<dbReference type="OrthoDB" id="1428723at2759"/>
<proteinExistence type="predicted"/>
<dbReference type="EMBL" id="JACEFO010001754">
    <property type="protein sequence ID" value="KAF8709831.1"/>
    <property type="molecule type" value="Genomic_DNA"/>
</dbReference>
<keyword evidence="2" id="KW-0407">Ion channel</keyword>
<reference evidence="5" key="1">
    <citation type="submission" date="2020-07" db="EMBL/GenBank/DDBJ databases">
        <title>Genome sequence and genetic diversity analysis of an under-domesticated orphan crop, white fonio (Digitaria exilis).</title>
        <authorList>
            <person name="Bennetzen J.L."/>
            <person name="Chen S."/>
            <person name="Ma X."/>
            <person name="Wang X."/>
            <person name="Yssel A.E.J."/>
            <person name="Chaluvadi S.R."/>
            <person name="Johnson M."/>
            <person name="Gangashetty P."/>
            <person name="Hamidou F."/>
            <person name="Sanogo M.D."/>
            <person name="Zwaenepoel A."/>
            <person name="Wallace J."/>
            <person name="Van De Peer Y."/>
            <person name="Van Deynze A."/>
        </authorList>
    </citation>
    <scope>NUCLEOTIDE SEQUENCE</scope>
    <source>
        <tissue evidence="5">Leaves</tissue>
    </source>
</reference>
<dbReference type="GO" id="GO:0016020">
    <property type="term" value="C:membrane"/>
    <property type="evidence" value="ECO:0007669"/>
    <property type="project" value="UniProtKB-SubCell"/>
</dbReference>
<feature type="region of interest" description="Disordered" evidence="3">
    <location>
        <begin position="122"/>
        <end position="182"/>
    </location>
</feature>
<protein>
    <recommendedName>
        <fullName evidence="4">Cyclic nucleotide-binding domain-containing protein</fullName>
    </recommendedName>
</protein>
<accession>A0A835BPT3</accession>
<organism evidence="5 6">
    <name type="scientific">Digitaria exilis</name>
    <dbReference type="NCBI Taxonomy" id="1010633"/>
    <lineage>
        <taxon>Eukaryota</taxon>
        <taxon>Viridiplantae</taxon>
        <taxon>Streptophyta</taxon>
        <taxon>Embryophyta</taxon>
        <taxon>Tracheophyta</taxon>
        <taxon>Spermatophyta</taxon>
        <taxon>Magnoliopsida</taxon>
        <taxon>Liliopsida</taxon>
        <taxon>Poales</taxon>
        <taxon>Poaceae</taxon>
        <taxon>PACMAD clade</taxon>
        <taxon>Panicoideae</taxon>
        <taxon>Panicodae</taxon>
        <taxon>Paniceae</taxon>
        <taxon>Anthephorinae</taxon>
        <taxon>Digitaria</taxon>
    </lineage>
</organism>
<dbReference type="SUPFAM" id="SSF51206">
    <property type="entry name" value="cAMP-binding domain-like"/>
    <property type="match status" value="1"/>
</dbReference>
<dbReference type="InterPro" id="IPR014710">
    <property type="entry name" value="RmlC-like_jellyroll"/>
</dbReference>
<dbReference type="InterPro" id="IPR000595">
    <property type="entry name" value="cNMP-bd_dom"/>
</dbReference>
<keyword evidence="6" id="KW-1185">Reference proteome</keyword>
<sequence>MESVWDRNSAKPEYFYMPSWQGSGRCSCGSETWNGECCAAVTGDEEMEMIKDLPGGLRRDIKCYLCLELVKQVPLFHGMDDMILDNICDRLWPLLFSSGEKVIREGDPVPRMVFAGPAVHHRALSSSTRRGTTHPTGGHGRPSTSSSRGAEDGRGRDGAPLLAGGGSEPQTLRGHVHVAPAA</sequence>
<dbReference type="GO" id="GO:0034220">
    <property type="term" value="P:monoatomic ion transmembrane transport"/>
    <property type="evidence" value="ECO:0007669"/>
    <property type="project" value="UniProtKB-KW"/>
</dbReference>
<keyword evidence="1" id="KW-0406">Ion transport</keyword>
<feature type="domain" description="Cyclic nucleotide-binding" evidence="4">
    <location>
        <begin position="75"/>
        <end position="107"/>
    </location>
</feature>
<evidence type="ECO:0000313" key="6">
    <source>
        <dbReference type="Proteomes" id="UP000636709"/>
    </source>
</evidence>
<evidence type="ECO:0000313" key="5">
    <source>
        <dbReference type="EMBL" id="KAF8709831.1"/>
    </source>
</evidence>